<evidence type="ECO:0000313" key="5">
    <source>
        <dbReference type="Proteomes" id="UP000199205"/>
    </source>
</evidence>
<dbReference type="OrthoDB" id="9810784at2"/>
<dbReference type="InterPro" id="IPR011250">
    <property type="entry name" value="OMP/PagP_B-barrel"/>
</dbReference>
<dbReference type="Gene3D" id="2.40.160.20">
    <property type="match status" value="1"/>
</dbReference>
<evidence type="ECO:0000256" key="2">
    <source>
        <dbReference type="SAM" id="SignalP"/>
    </source>
</evidence>
<evidence type="ECO:0000256" key="1">
    <source>
        <dbReference type="ARBA" id="ARBA00022729"/>
    </source>
</evidence>
<proteinExistence type="predicted"/>
<dbReference type="EMBL" id="FMAF01000001">
    <property type="protein sequence ID" value="SCB11013.1"/>
    <property type="molecule type" value="Genomic_DNA"/>
</dbReference>
<feature type="signal peptide" evidence="2">
    <location>
        <begin position="1"/>
        <end position="29"/>
    </location>
</feature>
<dbReference type="RefSeq" id="WP_037200780.1">
    <property type="nucleotide sequence ID" value="NZ_FMAF01000001.1"/>
</dbReference>
<name>A0A1C3U6B3_9HYPH</name>
<organism evidence="4 5">
    <name type="scientific">Rhizobium lusitanum</name>
    <dbReference type="NCBI Taxonomy" id="293958"/>
    <lineage>
        <taxon>Bacteria</taxon>
        <taxon>Pseudomonadati</taxon>
        <taxon>Pseudomonadota</taxon>
        <taxon>Alphaproteobacteria</taxon>
        <taxon>Hyphomicrobiales</taxon>
        <taxon>Rhizobiaceae</taxon>
        <taxon>Rhizobium/Agrobacterium group</taxon>
        <taxon>Rhizobium</taxon>
    </lineage>
</organism>
<dbReference type="AlphaFoldDB" id="A0A1C3U6B3"/>
<dbReference type="Proteomes" id="UP000199205">
    <property type="component" value="Unassembled WGS sequence"/>
</dbReference>
<evidence type="ECO:0000313" key="4">
    <source>
        <dbReference type="EMBL" id="SCB11013.1"/>
    </source>
</evidence>
<gene>
    <name evidence="4" type="ORF">GA0061101_101586</name>
</gene>
<accession>A0A1C3U6B3</accession>
<sequence length="223" mass="24806">MHRAFRIKQPAVAALAISAFLFAANSASAEMQFSAYGGFQGATGSNVKTSDGADFDPNWSGKSFKMPPYFGFRGIWWLDEFDKSNWGVSLDYTHAKVYGDLGNTPGWSHFEFTDGLNMLTLNALYRFQDPTRKWTPYVGLGAGINVPHVEVTRSSGRTFDYEFGGASLQAQAGVSYQFSKRWSTFVEYKGNYNFVDNVSIDSGDTLKTRVFTHALNFGVSFSF</sequence>
<dbReference type="Pfam" id="PF13505">
    <property type="entry name" value="OMP_b-brl"/>
    <property type="match status" value="1"/>
</dbReference>
<keyword evidence="1 2" id="KW-0732">Signal</keyword>
<reference evidence="4 5" key="1">
    <citation type="submission" date="2016-08" db="EMBL/GenBank/DDBJ databases">
        <authorList>
            <person name="Seilhamer J.J."/>
        </authorList>
    </citation>
    <scope>NUCLEOTIDE SEQUENCE [LARGE SCALE GENOMIC DNA]</scope>
    <source>
        <strain evidence="4 5">P1-7</strain>
    </source>
</reference>
<evidence type="ECO:0000259" key="3">
    <source>
        <dbReference type="Pfam" id="PF13505"/>
    </source>
</evidence>
<protein>
    <submittedName>
        <fullName evidence="4">Lipid A oxidase</fullName>
    </submittedName>
</protein>
<feature type="domain" description="Outer membrane protein beta-barrel" evidence="3">
    <location>
        <begin position="14"/>
        <end position="223"/>
    </location>
</feature>
<feature type="chain" id="PRO_5008682870" evidence="2">
    <location>
        <begin position="30"/>
        <end position="223"/>
    </location>
</feature>
<dbReference type="InterPro" id="IPR027385">
    <property type="entry name" value="Beta-barrel_OMP"/>
</dbReference>
<dbReference type="SUPFAM" id="SSF56925">
    <property type="entry name" value="OMPA-like"/>
    <property type="match status" value="1"/>
</dbReference>